<keyword evidence="1" id="KW-0472">Membrane</keyword>
<keyword evidence="4" id="KW-1185">Reference proteome</keyword>
<reference evidence="3 4" key="1">
    <citation type="journal article" date="2023" name="Arcadia Sci">
        <title>De novo assembly of a long-read Amblyomma americanum tick genome.</title>
        <authorList>
            <person name="Chou S."/>
            <person name="Poskanzer K.E."/>
            <person name="Rollins M."/>
            <person name="Thuy-Boun P.S."/>
        </authorList>
    </citation>
    <scope>NUCLEOTIDE SEQUENCE [LARGE SCALE GENOMIC DNA]</scope>
    <source>
        <strain evidence="3">F_SG_1</strain>
        <tissue evidence="3">Salivary glands</tissue>
    </source>
</reference>
<organism evidence="3 4">
    <name type="scientific">Amblyomma americanum</name>
    <name type="common">Lone star tick</name>
    <dbReference type="NCBI Taxonomy" id="6943"/>
    <lineage>
        <taxon>Eukaryota</taxon>
        <taxon>Metazoa</taxon>
        <taxon>Ecdysozoa</taxon>
        <taxon>Arthropoda</taxon>
        <taxon>Chelicerata</taxon>
        <taxon>Arachnida</taxon>
        <taxon>Acari</taxon>
        <taxon>Parasitiformes</taxon>
        <taxon>Ixodida</taxon>
        <taxon>Ixodoidea</taxon>
        <taxon>Ixodidae</taxon>
        <taxon>Amblyomminae</taxon>
        <taxon>Amblyomma</taxon>
    </lineage>
</organism>
<keyword evidence="1" id="KW-0812">Transmembrane</keyword>
<feature type="chain" id="PRO_5043005034" description="Secreted protein" evidence="2">
    <location>
        <begin position="25"/>
        <end position="233"/>
    </location>
</feature>
<accession>A0AAQ4DDP5</accession>
<gene>
    <name evidence="3" type="ORF">V5799_028147</name>
</gene>
<dbReference type="PANTHER" id="PTHR39069">
    <property type="entry name" value="ECDYSONE-INDUCIBLE GENE E1, ISOFORM A"/>
    <property type="match status" value="1"/>
</dbReference>
<comment type="caution">
    <text evidence="3">The sequence shown here is derived from an EMBL/GenBank/DDBJ whole genome shotgun (WGS) entry which is preliminary data.</text>
</comment>
<feature type="transmembrane region" description="Helical" evidence="1">
    <location>
        <begin position="136"/>
        <end position="155"/>
    </location>
</feature>
<dbReference type="EMBL" id="JARKHS020032181">
    <property type="protein sequence ID" value="KAK8760585.1"/>
    <property type="molecule type" value="Genomic_DNA"/>
</dbReference>
<proteinExistence type="predicted"/>
<protein>
    <recommendedName>
        <fullName evidence="5">Secreted protein</fullName>
    </recommendedName>
</protein>
<keyword evidence="2" id="KW-0732">Signal</keyword>
<dbReference type="Proteomes" id="UP001321473">
    <property type="component" value="Unassembled WGS sequence"/>
</dbReference>
<sequence>MLSPSCAPTLLLLLVSLLTEYARAAFNHQTYNKEQAERRLGETCITKAACELGDAHSDCIHWQCQCKKGFRIEFLHGVPVCVTGFFPSQCYSHNQCIEMDEHALCVSNVCDCENGYQRELIYWKYVCRPEKSDKSLIIFILSFTLLLLIVVLLYIGKHYVQSECAGPPNPPCPASSTITGFTGSIQDADSPEWDLVVIPRAVRPPSPVLPSKEDLPPSYEEVMRYLSQQSSKR</sequence>
<evidence type="ECO:0000256" key="2">
    <source>
        <dbReference type="SAM" id="SignalP"/>
    </source>
</evidence>
<name>A0AAQ4DDP5_AMBAM</name>
<evidence type="ECO:0008006" key="5">
    <source>
        <dbReference type="Google" id="ProtNLM"/>
    </source>
</evidence>
<dbReference type="PANTHER" id="PTHR39069:SF8">
    <property type="entry name" value="FI17111P1"/>
    <property type="match status" value="1"/>
</dbReference>
<evidence type="ECO:0000313" key="3">
    <source>
        <dbReference type="EMBL" id="KAK8760585.1"/>
    </source>
</evidence>
<evidence type="ECO:0000313" key="4">
    <source>
        <dbReference type="Proteomes" id="UP001321473"/>
    </source>
</evidence>
<evidence type="ECO:0000256" key="1">
    <source>
        <dbReference type="SAM" id="Phobius"/>
    </source>
</evidence>
<keyword evidence="1" id="KW-1133">Transmembrane helix</keyword>
<feature type="signal peptide" evidence="2">
    <location>
        <begin position="1"/>
        <end position="24"/>
    </location>
</feature>
<dbReference type="AlphaFoldDB" id="A0AAQ4DDP5"/>